<evidence type="ECO:0000256" key="2">
    <source>
        <dbReference type="ARBA" id="ARBA00022692"/>
    </source>
</evidence>
<feature type="transmembrane region" description="Helical" evidence="5">
    <location>
        <begin position="84"/>
        <end position="108"/>
    </location>
</feature>
<dbReference type="Pfam" id="PF02674">
    <property type="entry name" value="Colicin_V"/>
    <property type="match status" value="1"/>
</dbReference>
<feature type="transmembrane region" description="Helical" evidence="5">
    <location>
        <begin position="120"/>
        <end position="144"/>
    </location>
</feature>
<dbReference type="InterPro" id="IPR003825">
    <property type="entry name" value="Colicin-V_CvpA"/>
</dbReference>
<dbReference type="RefSeq" id="WP_024369780.1">
    <property type="nucleotide sequence ID" value="NZ_UGGP01000001.1"/>
</dbReference>
<accession>A0A377FWE3</accession>
<feature type="transmembrane region" description="Helical" evidence="5">
    <location>
        <begin position="27"/>
        <end position="43"/>
    </location>
</feature>
<dbReference type="PANTHER" id="PTHR37306">
    <property type="entry name" value="COLICIN V PRODUCTION PROTEIN"/>
    <property type="match status" value="1"/>
</dbReference>
<name>A0A377FWE3_9BACL</name>
<dbReference type="PANTHER" id="PTHR37306:SF1">
    <property type="entry name" value="COLICIN V PRODUCTION PROTEIN"/>
    <property type="match status" value="1"/>
</dbReference>
<evidence type="ECO:0000313" key="6">
    <source>
        <dbReference type="EMBL" id="STO08806.1"/>
    </source>
</evidence>
<gene>
    <name evidence="6" type="ORF">NCTC13163_02184</name>
</gene>
<keyword evidence="4 5" id="KW-0472">Membrane</keyword>
<evidence type="ECO:0000256" key="1">
    <source>
        <dbReference type="ARBA" id="ARBA00004141"/>
    </source>
</evidence>
<sequence>MVTLLILFFLFIGIVNGFRRGAILQLGHWVALIISFIVANAYYRDLAEAFKLWIPYPSQLDGTLPGGVLDLNSLSGIEMTFYNVFWFVVLFVITKLVLHLILSMLDFLTDLPILRQLKGIIGAVLGFFESYVITFFILWVIAFVPMAGVQNAVDNSSLATFIIQDTPYLSEWFSNKML</sequence>
<proteinExistence type="predicted"/>
<evidence type="ECO:0000256" key="3">
    <source>
        <dbReference type="ARBA" id="ARBA00022989"/>
    </source>
</evidence>
<keyword evidence="3 5" id="KW-1133">Transmembrane helix</keyword>
<dbReference type="AlphaFoldDB" id="A0A377FWE3"/>
<dbReference type="GO" id="GO:0009403">
    <property type="term" value="P:toxin biosynthetic process"/>
    <property type="evidence" value="ECO:0007669"/>
    <property type="project" value="InterPro"/>
</dbReference>
<reference evidence="6 7" key="1">
    <citation type="submission" date="2018-06" db="EMBL/GenBank/DDBJ databases">
        <authorList>
            <consortium name="Pathogen Informatics"/>
            <person name="Doyle S."/>
        </authorList>
    </citation>
    <scope>NUCLEOTIDE SEQUENCE [LARGE SCALE GENOMIC DNA]</scope>
    <source>
        <strain evidence="6 7">NCTC13163</strain>
    </source>
</reference>
<comment type="subcellular location">
    <subcellularLocation>
        <location evidence="1">Membrane</location>
        <topology evidence="1">Multi-pass membrane protein</topology>
    </subcellularLocation>
</comment>
<evidence type="ECO:0000256" key="5">
    <source>
        <dbReference type="SAM" id="Phobius"/>
    </source>
</evidence>
<dbReference type="STRING" id="1397694.GCA_000702585_02672"/>
<protein>
    <submittedName>
        <fullName evidence="6">Colicin V production protein</fullName>
    </submittedName>
</protein>
<evidence type="ECO:0000313" key="7">
    <source>
        <dbReference type="Proteomes" id="UP000254060"/>
    </source>
</evidence>
<dbReference type="EMBL" id="UGGP01000001">
    <property type="protein sequence ID" value="STO08806.1"/>
    <property type="molecule type" value="Genomic_DNA"/>
</dbReference>
<evidence type="ECO:0000256" key="4">
    <source>
        <dbReference type="ARBA" id="ARBA00023136"/>
    </source>
</evidence>
<keyword evidence="2 5" id="KW-0812">Transmembrane</keyword>
<dbReference type="Proteomes" id="UP000254060">
    <property type="component" value="Unassembled WGS sequence"/>
</dbReference>
<dbReference type="OrthoDB" id="1809613at2"/>
<dbReference type="GO" id="GO:0016020">
    <property type="term" value="C:membrane"/>
    <property type="evidence" value="ECO:0007669"/>
    <property type="project" value="UniProtKB-SubCell"/>
</dbReference>
<organism evidence="6 7">
    <name type="scientific">Exiguobacterium aurantiacum</name>
    <dbReference type="NCBI Taxonomy" id="33987"/>
    <lineage>
        <taxon>Bacteria</taxon>
        <taxon>Bacillati</taxon>
        <taxon>Bacillota</taxon>
        <taxon>Bacilli</taxon>
        <taxon>Bacillales</taxon>
        <taxon>Bacillales Family XII. Incertae Sedis</taxon>
        <taxon>Exiguobacterium</taxon>
    </lineage>
</organism>